<evidence type="ECO:0000313" key="2">
    <source>
        <dbReference type="EMBL" id="KAK7361712.1"/>
    </source>
</evidence>
<dbReference type="Gene3D" id="2.160.10.10">
    <property type="entry name" value="Hexapeptide repeat proteins"/>
    <property type="match status" value="1"/>
</dbReference>
<evidence type="ECO:0000256" key="1">
    <source>
        <dbReference type="ARBA" id="ARBA00010443"/>
    </source>
</evidence>
<dbReference type="PANTHER" id="PTHR43523">
    <property type="entry name" value="GLUCOSE-1-PHOSPHATE ADENYLYLTRANSFERASE-RELATED"/>
    <property type="match status" value="1"/>
</dbReference>
<keyword evidence="3" id="KW-1185">Reference proteome</keyword>
<dbReference type="EMBL" id="JAYMYQ010000001">
    <property type="protein sequence ID" value="KAK7361712.1"/>
    <property type="molecule type" value="Genomic_DNA"/>
</dbReference>
<name>A0AAN9R755_CANGL</name>
<proteinExistence type="inferred from homology"/>
<accession>A0AAN9R755</accession>
<comment type="similarity">
    <text evidence="1">Belongs to the bacterial/plant glucose-1-phosphate adenylyltransferase family.</text>
</comment>
<dbReference type="AlphaFoldDB" id="A0AAN9R755"/>
<dbReference type="Pfam" id="PF25247">
    <property type="entry name" value="LbH_GLGC"/>
    <property type="match status" value="1"/>
</dbReference>
<dbReference type="GO" id="GO:0008878">
    <property type="term" value="F:glucose-1-phosphate adenylyltransferase activity"/>
    <property type="evidence" value="ECO:0007669"/>
    <property type="project" value="InterPro"/>
</dbReference>
<comment type="caution">
    <text evidence="2">The sequence shown here is derived from an EMBL/GenBank/DDBJ whole genome shotgun (WGS) entry which is preliminary data.</text>
</comment>
<organism evidence="2 3">
    <name type="scientific">Canavalia gladiata</name>
    <name type="common">Sword bean</name>
    <name type="synonym">Dolichos gladiatus</name>
    <dbReference type="NCBI Taxonomy" id="3824"/>
    <lineage>
        <taxon>Eukaryota</taxon>
        <taxon>Viridiplantae</taxon>
        <taxon>Streptophyta</taxon>
        <taxon>Embryophyta</taxon>
        <taxon>Tracheophyta</taxon>
        <taxon>Spermatophyta</taxon>
        <taxon>Magnoliopsida</taxon>
        <taxon>eudicotyledons</taxon>
        <taxon>Gunneridae</taxon>
        <taxon>Pentapetalae</taxon>
        <taxon>rosids</taxon>
        <taxon>fabids</taxon>
        <taxon>Fabales</taxon>
        <taxon>Fabaceae</taxon>
        <taxon>Papilionoideae</taxon>
        <taxon>50 kb inversion clade</taxon>
        <taxon>NPAAA clade</taxon>
        <taxon>indigoferoid/millettioid clade</taxon>
        <taxon>Phaseoleae</taxon>
        <taxon>Canavalia</taxon>
    </lineage>
</organism>
<reference evidence="2 3" key="1">
    <citation type="submission" date="2024-01" db="EMBL/GenBank/DDBJ databases">
        <title>The genomes of 5 underutilized Papilionoideae crops provide insights into root nodulation and disease resistanc.</title>
        <authorList>
            <person name="Jiang F."/>
        </authorList>
    </citation>
    <scope>NUCLEOTIDE SEQUENCE [LARGE SCALE GENOMIC DNA]</scope>
    <source>
        <strain evidence="2">LVBAO_FW01</strain>
        <tissue evidence="2">Leaves</tissue>
    </source>
</reference>
<dbReference type="Proteomes" id="UP001367508">
    <property type="component" value="Unassembled WGS sequence"/>
</dbReference>
<dbReference type="PANTHER" id="PTHR43523:SF4">
    <property type="entry name" value="GLUCOSE-1-PHOSPHATE ADENYLYLTRANSFERASE LARGE SUBUNIT 3, CHLOROPLASTIC"/>
    <property type="match status" value="1"/>
</dbReference>
<dbReference type="GO" id="GO:0005978">
    <property type="term" value="P:glycogen biosynthetic process"/>
    <property type="evidence" value="ECO:0007669"/>
    <property type="project" value="InterPro"/>
</dbReference>
<protein>
    <submittedName>
        <fullName evidence="2">Uncharacterized protein</fullName>
    </submittedName>
</protein>
<evidence type="ECO:0000313" key="3">
    <source>
        <dbReference type="Proteomes" id="UP001367508"/>
    </source>
</evidence>
<dbReference type="InterPro" id="IPR011831">
    <property type="entry name" value="ADP-Glc_PPase"/>
</dbReference>
<gene>
    <name evidence="2" type="ORF">VNO77_03788</name>
</gene>
<sequence>MPGKIDSKYSLLAYAESLACHTSNSSPRPCMFSFGKPNPPHRGRNLHLSPSGASKVAARNTKIRNCIIDNNAKTGKDIITMNKQADRPEDGFYIRSGITVILEKATIEDGSVI</sequence>